<keyword evidence="4" id="KW-0863">Zinc-finger</keyword>
<keyword evidence="5" id="KW-0862">Zinc</keyword>
<dbReference type="EMBL" id="KV454291">
    <property type="protein sequence ID" value="ODQ75076.1"/>
    <property type="molecule type" value="Genomic_DNA"/>
</dbReference>
<dbReference type="STRING" id="675824.A0A1E3QBN3"/>
<feature type="domain" description="Rrn7/TAF1B N-terminal cyclin" evidence="12">
    <location>
        <begin position="195"/>
        <end position="271"/>
    </location>
</feature>
<evidence type="ECO:0000256" key="3">
    <source>
        <dbReference type="ARBA" id="ARBA00022723"/>
    </source>
</evidence>
<proteinExistence type="inferred from homology"/>
<dbReference type="OrthoDB" id="428577at2759"/>
<dbReference type="Pfam" id="PF20644">
    <property type="entry name" value="Rrn7_cyclin_N"/>
    <property type="match status" value="2"/>
</dbReference>
<keyword evidence="9" id="KW-0539">Nucleus</keyword>
<feature type="compositionally biased region" description="Polar residues" evidence="10">
    <location>
        <begin position="147"/>
        <end position="165"/>
    </location>
</feature>
<dbReference type="GO" id="GO:0008270">
    <property type="term" value="F:zinc ion binding"/>
    <property type="evidence" value="ECO:0007669"/>
    <property type="project" value="UniProtKB-KW"/>
</dbReference>
<evidence type="ECO:0000256" key="6">
    <source>
        <dbReference type="ARBA" id="ARBA00023015"/>
    </source>
</evidence>
<feature type="region of interest" description="Disordered" evidence="10">
    <location>
        <begin position="138"/>
        <end position="205"/>
    </location>
</feature>
<dbReference type="InterPro" id="IPR048540">
    <property type="entry name" value="Rrn7_cyclin_N"/>
</dbReference>
<keyword evidence="15" id="KW-1185">Reference proteome</keyword>
<dbReference type="GO" id="GO:0001164">
    <property type="term" value="F:RNA polymerase I core promoter sequence-specific DNA binding"/>
    <property type="evidence" value="ECO:0007669"/>
    <property type="project" value="InterPro"/>
</dbReference>
<evidence type="ECO:0000259" key="12">
    <source>
        <dbReference type="Pfam" id="PF20644"/>
    </source>
</evidence>
<dbReference type="InterPro" id="IPR021752">
    <property type="entry name" value="TF_Rrn7_Zf"/>
</dbReference>
<evidence type="ECO:0000259" key="11">
    <source>
        <dbReference type="Pfam" id="PF11781"/>
    </source>
</evidence>
<organism evidence="14 15">
    <name type="scientific">Lipomyces starkeyi NRRL Y-11557</name>
    <dbReference type="NCBI Taxonomy" id="675824"/>
    <lineage>
        <taxon>Eukaryota</taxon>
        <taxon>Fungi</taxon>
        <taxon>Dikarya</taxon>
        <taxon>Ascomycota</taxon>
        <taxon>Saccharomycotina</taxon>
        <taxon>Lipomycetes</taxon>
        <taxon>Lipomycetales</taxon>
        <taxon>Lipomycetaceae</taxon>
        <taxon>Lipomyces</taxon>
    </lineage>
</organism>
<comment type="similarity">
    <text evidence="2">Belongs to the RRN7/TAF1B family.</text>
</comment>
<feature type="compositionally biased region" description="Acidic residues" evidence="10">
    <location>
        <begin position="196"/>
        <end position="205"/>
    </location>
</feature>
<feature type="domain" description="Rrn7/TAF1B C-terminal cyclin" evidence="13">
    <location>
        <begin position="292"/>
        <end position="480"/>
    </location>
</feature>
<name>A0A1E3QBN3_LIPST</name>
<evidence type="ECO:0000256" key="1">
    <source>
        <dbReference type="ARBA" id="ARBA00004604"/>
    </source>
</evidence>
<evidence type="ECO:0000256" key="5">
    <source>
        <dbReference type="ARBA" id="ARBA00022833"/>
    </source>
</evidence>
<dbReference type="InterPro" id="IPR048538">
    <property type="entry name" value="Rrn7_cyclin_C"/>
</dbReference>
<evidence type="ECO:0000256" key="9">
    <source>
        <dbReference type="ARBA" id="ARBA00023242"/>
    </source>
</evidence>
<keyword evidence="6" id="KW-0805">Transcription regulation</keyword>
<dbReference type="GO" id="GO:0042790">
    <property type="term" value="P:nucleolar large rRNA transcription by RNA polymerase I"/>
    <property type="evidence" value="ECO:0007669"/>
    <property type="project" value="TreeGrafter"/>
</dbReference>
<sequence>MGVEWRWGPVCGINNCRSRLWHTVDGLQYCQYGHQNEGAVELAEDDDDFQFTQGRTVRIKSRSGQNTSTKESRIYYGRKGYTLFLKCYQIHLRNQVAWLVKNKNAPQKLEAVVKALWILYLDARGINNLALHLEHESDDDNVVPTEKSATAGTTNSLGSSPQKPSTPVPDHDTEMNKLLQDDELSSDDHDGLQEDSSIESSEDEETVDQLAHLTLSGSQKGSEFVQIRLAESVVLCYLGCRILKLPIFMCDLYREVRDMKFPFMRACRGIPYSMRQHLDVRYQEIFEPRNLPVPGLFHSFCGYITGILRERHKLTVEPPSHTLLLFRYVHDLFLPLEIYQAVVHLFSVLNVDFSFQTNRKPKRGDIHPEIKLIVLVIIATKLCFGLDGVLRVPMTYSEQAAQHLDWDLWKQSLISTWIKEDWEKIDETTLKSTKIGKFSEKMTVADSEGKQGSYEYDNDDIAFWDSDQINKFLDFYQRTWVLPEEGETKEMLAPRQFLDLFPLQALELDSMQVDSTQVDNRNILYSDDTSDILDVTEDTSVVATLRRVQASTRPFPYTITDVREPTIPGELYAIHNIYRDMPEIASEYNELTQVFYVVCAKITGCSIIQLRRALKYFENMCASAVK</sequence>
<dbReference type="InterPro" id="IPR033599">
    <property type="entry name" value="TAF1B/Rrn7"/>
</dbReference>
<protein>
    <submittedName>
        <fullName evidence="14">Uncharacterized protein</fullName>
    </submittedName>
</protein>
<evidence type="ECO:0000256" key="10">
    <source>
        <dbReference type="SAM" id="MobiDB-lite"/>
    </source>
</evidence>
<keyword evidence="8" id="KW-0804">Transcription</keyword>
<feature type="domain" description="Rrn7/TAF1B N-terminal cyclin" evidence="12">
    <location>
        <begin position="88"/>
        <end position="125"/>
    </location>
</feature>
<accession>A0A1E3QBN3</accession>
<evidence type="ECO:0000313" key="14">
    <source>
        <dbReference type="EMBL" id="ODQ75076.1"/>
    </source>
</evidence>
<dbReference type="Pfam" id="PF11781">
    <property type="entry name" value="Zn_ribbon_RRN7"/>
    <property type="match status" value="1"/>
</dbReference>
<evidence type="ECO:0000259" key="13">
    <source>
        <dbReference type="Pfam" id="PF20645"/>
    </source>
</evidence>
<dbReference type="Proteomes" id="UP000094385">
    <property type="component" value="Unassembled WGS sequence"/>
</dbReference>
<dbReference type="Pfam" id="PF20645">
    <property type="entry name" value="Rrn7_cyclin_C"/>
    <property type="match status" value="1"/>
</dbReference>
<gene>
    <name evidence="14" type="ORF">LIPSTDRAFT_1813</name>
</gene>
<evidence type="ECO:0000256" key="4">
    <source>
        <dbReference type="ARBA" id="ARBA00022771"/>
    </source>
</evidence>
<evidence type="ECO:0000256" key="8">
    <source>
        <dbReference type="ARBA" id="ARBA00023163"/>
    </source>
</evidence>
<dbReference type="PANTHER" id="PTHR31576:SF2">
    <property type="entry name" value="TATA BOX-BINDING PROTEIN-ASSOCIATED FACTOR RNA POLYMERASE I SUBUNIT B"/>
    <property type="match status" value="1"/>
</dbReference>
<reference evidence="14 15" key="1">
    <citation type="journal article" date="2016" name="Proc. Natl. Acad. Sci. U.S.A.">
        <title>Comparative genomics of biotechnologically important yeasts.</title>
        <authorList>
            <person name="Riley R."/>
            <person name="Haridas S."/>
            <person name="Wolfe K.H."/>
            <person name="Lopes M.R."/>
            <person name="Hittinger C.T."/>
            <person name="Goeker M."/>
            <person name="Salamov A.A."/>
            <person name="Wisecaver J.H."/>
            <person name="Long T.M."/>
            <person name="Calvey C.H."/>
            <person name="Aerts A.L."/>
            <person name="Barry K.W."/>
            <person name="Choi C."/>
            <person name="Clum A."/>
            <person name="Coughlan A.Y."/>
            <person name="Deshpande S."/>
            <person name="Douglass A.P."/>
            <person name="Hanson S.J."/>
            <person name="Klenk H.-P."/>
            <person name="LaButti K.M."/>
            <person name="Lapidus A."/>
            <person name="Lindquist E.A."/>
            <person name="Lipzen A.M."/>
            <person name="Meier-Kolthoff J.P."/>
            <person name="Ohm R.A."/>
            <person name="Otillar R.P."/>
            <person name="Pangilinan J.L."/>
            <person name="Peng Y."/>
            <person name="Rokas A."/>
            <person name="Rosa C.A."/>
            <person name="Scheuner C."/>
            <person name="Sibirny A.A."/>
            <person name="Slot J.C."/>
            <person name="Stielow J.B."/>
            <person name="Sun H."/>
            <person name="Kurtzman C.P."/>
            <person name="Blackwell M."/>
            <person name="Grigoriev I.V."/>
            <person name="Jeffries T.W."/>
        </authorList>
    </citation>
    <scope>NUCLEOTIDE SEQUENCE [LARGE SCALE GENOMIC DNA]</scope>
    <source>
        <strain evidence="14 15">NRRL Y-11557</strain>
    </source>
</reference>
<dbReference type="GO" id="GO:0070860">
    <property type="term" value="C:RNA polymerase I core factor complex"/>
    <property type="evidence" value="ECO:0007669"/>
    <property type="project" value="InterPro"/>
</dbReference>
<dbReference type="AlphaFoldDB" id="A0A1E3QBN3"/>
<evidence type="ECO:0000313" key="15">
    <source>
        <dbReference type="Proteomes" id="UP000094385"/>
    </source>
</evidence>
<evidence type="ECO:0000256" key="7">
    <source>
        <dbReference type="ARBA" id="ARBA00023125"/>
    </source>
</evidence>
<keyword evidence="7" id="KW-0238">DNA-binding</keyword>
<feature type="domain" description="RRN7-type" evidence="11">
    <location>
        <begin position="8"/>
        <end position="38"/>
    </location>
</feature>
<keyword evidence="3" id="KW-0479">Metal-binding</keyword>
<comment type="subcellular location">
    <subcellularLocation>
        <location evidence="1">Nucleus</location>
        <location evidence="1">Nucleolus</location>
    </subcellularLocation>
</comment>
<evidence type="ECO:0000256" key="2">
    <source>
        <dbReference type="ARBA" id="ARBA00006899"/>
    </source>
</evidence>
<dbReference type="PANTHER" id="PTHR31576">
    <property type="entry name" value="TATA BOX-BINDING PROTEIN-ASSOCIATED FACTOR RNA POLYMERASE I SUBUNIT B"/>
    <property type="match status" value="1"/>
</dbReference>